<dbReference type="GO" id="GO:2000031">
    <property type="term" value="P:regulation of salicylic acid mediated signaling pathway"/>
    <property type="evidence" value="ECO:0007669"/>
    <property type="project" value="InterPro"/>
</dbReference>
<dbReference type="PANTHER" id="PTHR33199">
    <property type="entry name" value="MACPF DOMAIN-CONTAINING PROTEIN CAD1"/>
    <property type="match status" value="1"/>
</dbReference>
<dbReference type="PANTHER" id="PTHR33199:SF4">
    <property type="entry name" value="OS02G0736300 PROTEIN"/>
    <property type="match status" value="1"/>
</dbReference>
<dbReference type="AlphaFoldDB" id="A0A426XA44"/>
<organism evidence="2 3">
    <name type="scientific">Ensete ventricosum</name>
    <name type="common">Abyssinian banana</name>
    <name type="synonym">Musa ensete</name>
    <dbReference type="NCBI Taxonomy" id="4639"/>
    <lineage>
        <taxon>Eukaryota</taxon>
        <taxon>Viridiplantae</taxon>
        <taxon>Streptophyta</taxon>
        <taxon>Embryophyta</taxon>
        <taxon>Tracheophyta</taxon>
        <taxon>Spermatophyta</taxon>
        <taxon>Magnoliopsida</taxon>
        <taxon>Liliopsida</taxon>
        <taxon>Zingiberales</taxon>
        <taxon>Musaceae</taxon>
        <taxon>Ensete</taxon>
    </lineage>
</organism>
<evidence type="ECO:0000313" key="3">
    <source>
        <dbReference type="Proteomes" id="UP000287651"/>
    </source>
</evidence>
<proteinExistence type="predicted"/>
<feature type="domain" description="MACPF" evidence="1">
    <location>
        <begin position="1"/>
        <end position="251"/>
    </location>
</feature>
<name>A0A426XA44_ENSVE</name>
<accession>A0A426XA44</accession>
<comment type="caution">
    <text evidence="2">The sequence shown here is derived from an EMBL/GenBank/DDBJ whole genome shotgun (WGS) entry which is preliminary data.</text>
</comment>
<dbReference type="InterPro" id="IPR020864">
    <property type="entry name" value="MACPF"/>
</dbReference>
<gene>
    <name evidence="2" type="ORF">B296_00057991</name>
</gene>
<dbReference type="InterPro" id="IPR044663">
    <property type="entry name" value="CAD1/NSL1-like"/>
</dbReference>
<dbReference type="EMBL" id="AMZH03023700">
    <property type="protein sequence ID" value="RRT36366.1"/>
    <property type="molecule type" value="Genomic_DNA"/>
</dbReference>
<protein>
    <recommendedName>
        <fullName evidence="1">MACPF domain-containing protein</fullName>
    </recommendedName>
</protein>
<dbReference type="GO" id="GO:0009626">
    <property type="term" value="P:plant-type hypersensitive response"/>
    <property type="evidence" value="ECO:0007669"/>
    <property type="project" value="TreeGrafter"/>
</dbReference>
<reference evidence="2 3" key="1">
    <citation type="journal article" date="2014" name="Agronomy (Basel)">
        <title>A Draft Genome Sequence for Ensete ventricosum, the Drought-Tolerant Tree Against Hunger.</title>
        <authorList>
            <person name="Harrison J."/>
            <person name="Moore K.A."/>
            <person name="Paszkiewicz K."/>
            <person name="Jones T."/>
            <person name="Grant M."/>
            <person name="Ambacheew D."/>
            <person name="Muzemil S."/>
            <person name="Studholme D.J."/>
        </authorList>
    </citation>
    <scope>NUCLEOTIDE SEQUENCE [LARGE SCALE GENOMIC DNA]</scope>
</reference>
<dbReference type="Pfam" id="PF01823">
    <property type="entry name" value="MACPF"/>
    <property type="match status" value="1"/>
</dbReference>
<dbReference type="GO" id="GO:0005886">
    <property type="term" value="C:plasma membrane"/>
    <property type="evidence" value="ECO:0007669"/>
    <property type="project" value="TreeGrafter"/>
</dbReference>
<evidence type="ECO:0000313" key="2">
    <source>
        <dbReference type="EMBL" id="RRT36366.1"/>
    </source>
</evidence>
<dbReference type="Proteomes" id="UP000287651">
    <property type="component" value="Unassembled WGS sequence"/>
</dbReference>
<evidence type="ECO:0000259" key="1">
    <source>
        <dbReference type="PROSITE" id="PS51412"/>
    </source>
</evidence>
<dbReference type="PROSITE" id="PS51412">
    <property type="entry name" value="MACPF_2"/>
    <property type="match status" value="1"/>
</dbReference>
<sequence>MSGAVERALRCLGRGFDVACDFRPEYCRGKDRLVVINEDEKRELAVPGFGLFKDVCVDVKCDKGDRVRYQSDVLEFNQMSELFNHRSSLAGRIPSGLFNYAFDFDGSTWAQDASNTKFLAMDGHFITLFELRIEHQPLALVDHVVKAIPSTWDTCAIARFIENYGTHIIVGLSVGGQDVVYVKQDQSSSLPPSELKQQLDKLGDQLFTGTCALPPFYWKSKEHKFKVCFNKSLRNFDCIQPFVDTVITRAV</sequence>